<evidence type="ECO:0000313" key="3">
    <source>
        <dbReference type="EMBL" id="EKE40018.1"/>
    </source>
</evidence>
<dbReference type="Proteomes" id="UP000006769">
    <property type="component" value="Unassembled WGS sequence"/>
</dbReference>
<feature type="compositionally biased region" description="Polar residues" evidence="1">
    <location>
        <begin position="359"/>
        <end position="378"/>
    </location>
</feature>
<feature type="signal peptide" evidence="2">
    <location>
        <begin position="1"/>
        <end position="19"/>
    </location>
</feature>
<dbReference type="VEuPathDB" id="AmoebaDB:ENU1_105300"/>
<dbReference type="OrthoDB" id="10283286at2759"/>
<dbReference type="AlphaFoldDB" id="K2GXL8"/>
<proteinExistence type="predicted"/>
<dbReference type="EMBL" id="JH927019">
    <property type="protein sequence ID" value="EKE40018.1"/>
    <property type="molecule type" value="Genomic_DNA"/>
</dbReference>
<dbReference type="GeneID" id="20073823"/>
<feature type="region of interest" description="Disordered" evidence="1">
    <location>
        <begin position="352"/>
        <end position="400"/>
    </location>
</feature>
<feature type="compositionally biased region" description="Polar residues" evidence="1">
    <location>
        <begin position="389"/>
        <end position="400"/>
    </location>
</feature>
<evidence type="ECO:0000313" key="4">
    <source>
        <dbReference type="Proteomes" id="UP000006769"/>
    </source>
</evidence>
<feature type="chain" id="PRO_5003860820" evidence="2">
    <location>
        <begin position="20"/>
        <end position="400"/>
    </location>
</feature>
<accession>K2GXL8</accession>
<reference evidence="3 4" key="1">
    <citation type="submission" date="2011-11" db="EMBL/GenBank/DDBJ databases">
        <authorList>
            <person name="Hannick L."/>
            <person name="Karamycheva S."/>
            <person name="Lorenzi H."/>
            <person name="Caler E."/>
        </authorList>
    </citation>
    <scope>NUCLEOTIDE SEQUENCE [LARGE SCALE GENOMIC DNA]</scope>
    <source>
        <strain evidence="3 4">P19</strain>
    </source>
</reference>
<keyword evidence="2" id="KW-0732">Signal</keyword>
<protein>
    <submittedName>
        <fullName evidence="3">Uncharacterized protein</fullName>
    </submittedName>
</protein>
<name>K2GXL8_ENTNP</name>
<evidence type="ECO:0000256" key="1">
    <source>
        <dbReference type="SAM" id="MobiDB-lite"/>
    </source>
</evidence>
<dbReference type="RefSeq" id="XP_008857647.1">
    <property type="nucleotide sequence ID" value="XM_008859425.1"/>
</dbReference>
<organism evidence="3 4">
    <name type="scientific">Entamoeba nuttalli (strain P19)</name>
    <name type="common">Amoeba</name>
    <dbReference type="NCBI Taxonomy" id="1076696"/>
    <lineage>
        <taxon>Eukaryota</taxon>
        <taxon>Amoebozoa</taxon>
        <taxon>Evosea</taxon>
        <taxon>Archamoebae</taxon>
        <taxon>Mastigamoebida</taxon>
        <taxon>Entamoebidae</taxon>
        <taxon>Entamoeba</taxon>
    </lineage>
</organism>
<dbReference type="OMA" id="MGRMITL"/>
<evidence type="ECO:0000256" key="2">
    <source>
        <dbReference type="SAM" id="SignalP"/>
    </source>
</evidence>
<gene>
    <name evidence="3" type="ORF">ENU1_105300</name>
</gene>
<sequence>MGRMITLANILIIISVVAGHLYSTNDFEALSELEDKEDYRGDSFNEDETFMDYLEGDDFMMEDDLPGIQLTKKLAEGAIGSLQTGAISTIDKETKYLAENGDSISQRMDRIGDIAGKTANVLEPVARLTNIVGPGIKGKYGRLAVGAINGAAKGARAINLGARGAASITRYATDLSKQYQNQEGTPEEKVRLMKEVIIQNAKDEGKKLLANGVGALAGKAATVAFGNRIVSGGGKVIDGGMLLGNRLVGKGMSGIVGRAAKEYLAEKVNEKTDMFKNRVTDNVGQFLGVNPSTSGIDIDKIKEGFQVTKDFYRNGQSMSNVFMQPGKNRRLRHKQEMKHKKSVLQRTNTLETGVGERNLTPTTSISPVKHSNNQLPSNRKTERVVSARGNRQNLVRSTSV</sequence>